<comment type="similarity">
    <text evidence="1">Belongs to the bacterial solute-binding protein 5 family.</text>
</comment>
<evidence type="ECO:0000313" key="5">
    <source>
        <dbReference type="EMBL" id="AFK06584.1"/>
    </source>
</evidence>
<name>I2F3T1_9BACT</name>
<dbReference type="PIRSF" id="PIRSF002741">
    <property type="entry name" value="MppA"/>
    <property type="match status" value="1"/>
</dbReference>
<dbReference type="EMBL" id="CP003532">
    <property type="protein sequence ID" value="AFK06584.1"/>
    <property type="molecule type" value="Genomic_DNA"/>
</dbReference>
<dbReference type="InterPro" id="IPR030678">
    <property type="entry name" value="Peptide/Ni-bd"/>
</dbReference>
<dbReference type="AlphaFoldDB" id="I2F3T1"/>
<dbReference type="HOGENOM" id="CLU_017028_8_4_0"/>
<dbReference type="GO" id="GO:1904680">
    <property type="term" value="F:peptide transmembrane transporter activity"/>
    <property type="evidence" value="ECO:0007669"/>
    <property type="project" value="TreeGrafter"/>
</dbReference>
<dbReference type="eggNOG" id="COG0747">
    <property type="taxonomic scope" value="Bacteria"/>
</dbReference>
<dbReference type="Proteomes" id="UP000002881">
    <property type="component" value="Chromosome"/>
</dbReference>
<feature type="domain" description="Solute-binding protein family 5" evidence="4">
    <location>
        <begin position="85"/>
        <end position="463"/>
    </location>
</feature>
<dbReference type="KEGG" id="mpg:Theba_0874"/>
<evidence type="ECO:0000256" key="2">
    <source>
        <dbReference type="ARBA" id="ARBA00022448"/>
    </source>
</evidence>
<keyword evidence="2" id="KW-0813">Transport</keyword>
<proteinExistence type="inferred from homology"/>
<dbReference type="InterPro" id="IPR000914">
    <property type="entry name" value="SBP_5_dom"/>
</dbReference>
<dbReference type="Gene3D" id="3.10.105.10">
    <property type="entry name" value="Dipeptide-binding Protein, Domain 3"/>
    <property type="match status" value="1"/>
</dbReference>
<reference evidence="5 6" key="1">
    <citation type="journal article" date="2012" name="Genome Biol. Evol.">
        <title>Genome Sequence of the Mesophilic Thermotogales Bacterium Mesotoga prima MesG1.Ag.4.2 Reveals the Largest Thermotogales Genome To Date.</title>
        <authorList>
            <person name="Zhaxybayeva O."/>
            <person name="Swithers K.S."/>
            <person name="Foght J."/>
            <person name="Green A.G."/>
            <person name="Bruce D."/>
            <person name="Detter C."/>
            <person name="Han S."/>
            <person name="Teshima H."/>
            <person name="Han J."/>
            <person name="Woyke T."/>
            <person name="Pitluck S."/>
            <person name="Nolan M."/>
            <person name="Ivanova N."/>
            <person name="Pati A."/>
            <person name="Land M.L."/>
            <person name="Dlutek M."/>
            <person name="Doolittle W.F."/>
            <person name="Noll K.M."/>
            <person name="Nesbo C.L."/>
        </authorList>
    </citation>
    <scope>NUCLEOTIDE SEQUENCE [LARGE SCALE GENOMIC DNA]</scope>
    <source>
        <strain evidence="6">mesG1.Ag.4.2</strain>
    </source>
</reference>
<evidence type="ECO:0000259" key="4">
    <source>
        <dbReference type="Pfam" id="PF00496"/>
    </source>
</evidence>
<sequence length="577" mass="65874" precursor="true">MKGDAKVKRISTAFIVVLSFCCVFSRAQDYYVAEVSGKPGGTLSVDGMDPRSLNPAFGNDGASLNILKFIVESLLDENEFGFPEHPALCKDWWISEDGCTLSFVIREGLQWSDGQPFTIEDVRWTFEEIYLVAEMTLFGNSTFMSSAGDLPLVEVEGNTISFTWSEPNALAPRTIGLTPILPKHSLEEYVANGTFPSAWNIGETEKVVVMGPFVIEQFHLGDTIVLEKNPYYWRFDSSGFRLPYIDKIFVKVSTSMEQALLRFEAGELDVYNPSAEQFPRVLSMAEEKGWSVLAGQPRPLTEFLMFNFNAPDPVKREWFRNEHFRKAIAYLMDRESILNTIFSGLGASIHGPLSSSSIYYDPKVEEFNYDFSPTRARLELKRGGFDWRSDGTCIDEFGNPVSFQILTCSWNSQWVGIVTVLSDQLSNIGINATTAFMDWDTYVTKAHSGTFDSMTLAEGGAEPGLLTMVYHSRGVRHYWNYHPDYNLSDHITEETYFYPDWQKRIDEILEAQKSVIELEERCQLFSEFQLVMAQHLPIVFTATQLLLYAYDNSIHHGPWKYGSMFELPWRPWDVWRE</sequence>
<dbReference type="STRING" id="660470.Theba_0874"/>
<dbReference type="Gene3D" id="3.40.190.10">
    <property type="entry name" value="Periplasmic binding protein-like II"/>
    <property type="match status" value="1"/>
</dbReference>
<dbReference type="CDD" id="cd08500">
    <property type="entry name" value="PBP2_NikA_DppA_OppA_like_4"/>
    <property type="match status" value="1"/>
</dbReference>
<evidence type="ECO:0000256" key="1">
    <source>
        <dbReference type="ARBA" id="ARBA00005695"/>
    </source>
</evidence>
<dbReference type="PANTHER" id="PTHR30290:SF9">
    <property type="entry name" value="OLIGOPEPTIDE-BINDING PROTEIN APPA"/>
    <property type="match status" value="1"/>
</dbReference>
<dbReference type="GO" id="GO:0042597">
    <property type="term" value="C:periplasmic space"/>
    <property type="evidence" value="ECO:0007669"/>
    <property type="project" value="UniProtKB-ARBA"/>
</dbReference>
<dbReference type="InterPro" id="IPR039424">
    <property type="entry name" value="SBP_5"/>
</dbReference>
<dbReference type="SUPFAM" id="SSF53850">
    <property type="entry name" value="Periplasmic binding protein-like II"/>
    <property type="match status" value="1"/>
</dbReference>
<evidence type="ECO:0000256" key="3">
    <source>
        <dbReference type="ARBA" id="ARBA00022729"/>
    </source>
</evidence>
<dbReference type="Pfam" id="PF00496">
    <property type="entry name" value="SBP_bac_5"/>
    <property type="match status" value="1"/>
</dbReference>
<gene>
    <name evidence="5" type="ORF">Theba_0874</name>
</gene>
<keyword evidence="3" id="KW-0732">Signal</keyword>
<dbReference type="GO" id="GO:0015833">
    <property type="term" value="P:peptide transport"/>
    <property type="evidence" value="ECO:0007669"/>
    <property type="project" value="TreeGrafter"/>
</dbReference>
<dbReference type="GO" id="GO:0043190">
    <property type="term" value="C:ATP-binding cassette (ABC) transporter complex"/>
    <property type="evidence" value="ECO:0007669"/>
    <property type="project" value="InterPro"/>
</dbReference>
<accession>I2F3T1</accession>
<evidence type="ECO:0000313" key="6">
    <source>
        <dbReference type="Proteomes" id="UP000002881"/>
    </source>
</evidence>
<dbReference type="PANTHER" id="PTHR30290">
    <property type="entry name" value="PERIPLASMIC BINDING COMPONENT OF ABC TRANSPORTER"/>
    <property type="match status" value="1"/>
</dbReference>
<protein>
    <submittedName>
        <fullName evidence="5">ABC-type dipeptide transport system, periplasmic component</fullName>
    </submittedName>
</protein>
<organism evidence="5 6">
    <name type="scientific">Mesotoga prima MesG1.Ag.4.2</name>
    <dbReference type="NCBI Taxonomy" id="660470"/>
    <lineage>
        <taxon>Bacteria</taxon>
        <taxon>Thermotogati</taxon>
        <taxon>Thermotogota</taxon>
        <taxon>Thermotogae</taxon>
        <taxon>Kosmotogales</taxon>
        <taxon>Kosmotogaceae</taxon>
        <taxon>Mesotoga</taxon>
    </lineage>
</organism>
<keyword evidence="6" id="KW-1185">Reference proteome</keyword>